<protein>
    <recommendedName>
        <fullName evidence="2">DUF7144 domain-containing protein</fullName>
    </recommendedName>
</protein>
<dbReference type="Proteomes" id="UP001321453">
    <property type="component" value="Unassembled WGS sequence"/>
</dbReference>
<dbReference type="InterPro" id="IPR055568">
    <property type="entry name" value="DUF7144"/>
</dbReference>
<feature type="domain" description="DUF7144" evidence="2">
    <location>
        <begin position="13"/>
        <end position="126"/>
    </location>
</feature>
<accession>A0ABT7S3J1</accession>
<feature type="transmembrane region" description="Helical" evidence="1">
    <location>
        <begin position="105"/>
        <end position="123"/>
    </location>
</feature>
<dbReference type="Pfam" id="PF23636">
    <property type="entry name" value="DUF7144"/>
    <property type="match status" value="1"/>
</dbReference>
<gene>
    <name evidence="3" type="ORF">QRT05_02475</name>
</gene>
<comment type="caution">
    <text evidence="3">The sequence shown here is derived from an EMBL/GenBank/DDBJ whole genome shotgun (WGS) entry which is preliminary data.</text>
</comment>
<name>A0ABT7S3J1_9CELL</name>
<keyword evidence="4" id="KW-1185">Reference proteome</keyword>
<dbReference type="EMBL" id="JAUCGR010000001">
    <property type="protein sequence ID" value="MDM7830185.1"/>
    <property type="molecule type" value="Genomic_DNA"/>
</dbReference>
<feature type="transmembrane region" description="Helical" evidence="1">
    <location>
        <begin position="55"/>
        <end position="75"/>
    </location>
</feature>
<feature type="transmembrane region" description="Helical" evidence="1">
    <location>
        <begin position="12"/>
        <end position="35"/>
    </location>
</feature>
<feature type="transmembrane region" description="Helical" evidence="1">
    <location>
        <begin position="80"/>
        <end position="99"/>
    </location>
</feature>
<evidence type="ECO:0000313" key="3">
    <source>
        <dbReference type="EMBL" id="MDM7830185.1"/>
    </source>
</evidence>
<evidence type="ECO:0000256" key="1">
    <source>
        <dbReference type="SAM" id="Phobius"/>
    </source>
</evidence>
<evidence type="ECO:0000259" key="2">
    <source>
        <dbReference type="Pfam" id="PF23636"/>
    </source>
</evidence>
<evidence type="ECO:0000313" key="4">
    <source>
        <dbReference type="Proteomes" id="UP001321453"/>
    </source>
</evidence>
<keyword evidence="1" id="KW-0812">Transmembrane</keyword>
<keyword evidence="1" id="KW-1133">Transmembrane helix</keyword>
<sequence length="130" mass="14336">MTEQRNGFAVGLTLFAATMMIVTGVLQALQGLVALFNDTFYVAGATWIFEFDITAWGWIHLLVGVLVAVAGFFVLSGAVWARTIGVIVASLSILLNFAWLPYYPWWSIIIIVLDVFVIWALTAHGREVAE</sequence>
<keyword evidence="1" id="KW-0472">Membrane</keyword>
<reference evidence="3 4" key="1">
    <citation type="submission" date="2023-06" db="EMBL/GenBank/DDBJ databases">
        <title>Cellulomonas sp. MW9 Whole genome sequence.</title>
        <authorList>
            <person name="Park S."/>
        </authorList>
    </citation>
    <scope>NUCLEOTIDE SEQUENCE [LARGE SCALE GENOMIC DNA]</scope>
    <source>
        <strain evidence="3 4">MW9</strain>
    </source>
</reference>
<dbReference type="RefSeq" id="WP_289444952.1">
    <property type="nucleotide sequence ID" value="NZ_JAUCGR010000001.1"/>
</dbReference>
<proteinExistence type="predicted"/>
<organism evidence="3 4">
    <name type="scientific">Cellulomonas edaphi</name>
    <dbReference type="NCBI Taxonomy" id="3053468"/>
    <lineage>
        <taxon>Bacteria</taxon>
        <taxon>Bacillati</taxon>
        <taxon>Actinomycetota</taxon>
        <taxon>Actinomycetes</taxon>
        <taxon>Micrococcales</taxon>
        <taxon>Cellulomonadaceae</taxon>
        <taxon>Cellulomonas</taxon>
    </lineage>
</organism>